<proteinExistence type="predicted"/>
<name>A0A9N9CIL8_9GLOM</name>
<evidence type="ECO:0000313" key="3">
    <source>
        <dbReference type="Proteomes" id="UP000789831"/>
    </source>
</evidence>
<dbReference type="OrthoDB" id="2410838at2759"/>
<dbReference type="Proteomes" id="UP000789831">
    <property type="component" value="Unassembled WGS sequence"/>
</dbReference>
<dbReference type="EMBL" id="CAJVPL010002262">
    <property type="protein sequence ID" value="CAG8604826.1"/>
    <property type="molecule type" value="Genomic_DNA"/>
</dbReference>
<comment type="caution">
    <text evidence="2">The sequence shown here is derived from an EMBL/GenBank/DDBJ whole genome shotgun (WGS) entry which is preliminary data.</text>
</comment>
<feature type="region of interest" description="Disordered" evidence="1">
    <location>
        <begin position="220"/>
        <end position="243"/>
    </location>
</feature>
<evidence type="ECO:0000313" key="2">
    <source>
        <dbReference type="EMBL" id="CAG8604826.1"/>
    </source>
</evidence>
<dbReference type="AlphaFoldDB" id="A0A9N9CIL8"/>
<gene>
    <name evidence="2" type="ORF">AGERDE_LOCUS9284</name>
</gene>
<keyword evidence="3" id="KW-1185">Reference proteome</keyword>
<accession>A0A9N9CIL8</accession>
<reference evidence="2" key="1">
    <citation type="submission" date="2021-06" db="EMBL/GenBank/DDBJ databases">
        <authorList>
            <person name="Kallberg Y."/>
            <person name="Tangrot J."/>
            <person name="Rosling A."/>
        </authorList>
    </citation>
    <scope>NUCLEOTIDE SEQUENCE</scope>
    <source>
        <strain evidence="2">MT106</strain>
    </source>
</reference>
<protein>
    <submittedName>
        <fullName evidence="2">12024_t:CDS:1</fullName>
    </submittedName>
</protein>
<evidence type="ECO:0000256" key="1">
    <source>
        <dbReference type="SAM" id="MobiDB-lite"/>
    </source>
</evidence>
<feature type="region of interest" description="Disordered" evidence="1">
    <location>
        <begin position="182"/>
        <end position="207"/>
    </location>
</feature>
<organism evidence="2 3">
    <name type="scientific">Ambispora gerdemannii</name>
    <dbReference type="NCBI Taxonomy" id="144530"/>
    <lineage>
        <taxon>Eukaryota</taxon>
        <taxon>Fungi</taxon>
        <taxon>Fungi incertae sedis</taxon>
        <taxon>Mucoromycota</taxon>
        <taxon>Glomeromycotina</taxon>
        <taxon>Glomeromycetes</taxon>
        <taxon>Archaeosporales</taxon>
        <taxon>Ambisporaceae</taxon>
        <taxon>Ambispora</taxon>
    </lineage>
</organism>
<sequence length="243" mass="27430">MVTEETSRDSTTFTSKCNDLEAFSLNYLRSQNILQISDNEHIPKLSPCNLCNKSIFSFRFEGTTKYSTCPTCKTDIEILKKSHLLLSNVTIEDDEGELEIIRNIELIEEDSVPAEQVSKKDQIIIPIADNSISMQDQATNSIINKDNNVLQENFKNQTNENNESNTNVYVTQDSIKQLKLSNSKDQINDMTKTRSSRQSSPKIDCDQDKLEGLLQELFTSIKGETNKNENDEGSETSISQSLA</sequence>